<dbReference type="PANTHER" id="PTHR39189">
    <property type="entry name" value="UPF0173 METAL-DEPENDENT HYDROLASE YTKL"/>
    <property type="match status" value="1"/>
</dbReference>
<dbReference type="AlphaFoldDB" id="A0A2H0UHK8"/>
<protein>
    <recommendedName>
        <fullName evidence="3">Lactamase</fullName>
    </recommendedName>
</protein>
<dbReference type="Pfam" id="PF13483">
    <property type="entry name" value="Lactamase_B_3"/>
    <property type="match status" value="1"/>
</dbReference>
<dbReference type="Gene3D" id="3.60.15.10">
    <property type="entry name" value="Ribonuclease Z/Hydroxyacylglutathione hydrolase-like"/>
    <property type="match status" value="1"/>
</dbReference>
<sequence length="210" mass="22807">MTAMIITHHGGQCFKVSFGDTTIAFDPISKESKKWSAAKFGADAAFISMKHPDFNGRDQVVHGSKQAFVVDGPGEYEIGEVTAHGFGVQTIYDGKPHFNTIYQVQLEGINMVFLGALNSPEIDPKILGELGDIDILFTPIGGGDVLEVPQASKLGVKLEARLIIPMHYDKQSLEAFLKEESSQTVKPQDKLTIKKKDISTMSGEIVVLGA</sequence>
<evidence type="ECO:0000313" key="2">
    <source>
        <dbReference type="Proteomes" id="UP000229612"/>
    </source>
</evidence>
<gene>
    <name evidence="1" type="ORF">COU14_01930</name>
</gene>
<comment type="caution">
    <text evidence="1">The sequence shown here is derived from an EMBL/GenBank/DDBJ whole genome shotgun (WGS) entry which is preliminary data.</text>
</comment>
<dbReference type="Proteomes" id="UP000229612">
    <property type="component" value="Unassembled WGS sequence"/>
</dbReference>
<evidence type="ECO:0000313" key="1">
    <source>
        <dbReference type="EMBL" id="PIR85904.1"/>
    </source>
</evidence>
<dbReference type="SUPFAM" id="SSF56281">
    <property type="entry name" value="Metallo-hydrolase/oxidoreductase"/>
    <property type="match status" value="1"/>
</dbReference>
<name>A0A2H0UHK8_9BACT</name>
<accession>A0A2H0UHK8</accession>
<dbReference type="InterPro" id="IPR036866">
    <property type="entry name" value="RibonucZ/Hydroxyglut_hydro"/>
</dbReference>
<organism evidence="1 2">
    <name type="scientific">Candidatus Kaiserbacteria bacterium CG10_big_fil_rev_8_21_14_0_10_44_10</name>
    <dbReference type="NCBI Taxonomy" id="1974606"/>
    <lineage>
        <taxon>Bacteria</taxon>
        <taxon>Candidatus Kaiseribacteriota</taxon>
    </lineage>
</organism>
<proteinExistence type="predicted"/>
<evidence type="ECO:0008006" key="3">
    <source>
        <dbReference type="Google" id="ProtNLM"/>
    </source>
</evidence>
<reference evidence="2" key="1">
    <citation type="submission" date="2017-09" db="EMBL/GenBank/DDBJ databases">
        <title>Depth-based differentiation of microbial function through sediment-hosted aquifers and enrichment of novel symbionts in the deep terrestrial subsurface.</title>
        <authorList>
            <person name="Probst A.J."/>
            <person name="Ladd B."/>
            <person name="Jarett J.K."/>
            <person name="Geller-Mcgrath D.E."/>
            <person name="Sieber C.M.K."/>
            <person name="Emerson J.B."/>
            <person name="Anantharaman K."/>
            <person name="Thomas B.C."/>
            <person name="Malmstrom R."/>
            <person name="Stieglmeier M."/>
            <person name="Klingl A."/>
            <person name="Woyke T."/>
            <person name="Ryan C.M."/>
            <person name="Banfield J.F."/>
        </authorList>
    </citation>
    <scope>NUCLEOTIDE SEQUENCE [LARGE SCALE GENOMIC DNA]</scope>
</reference>
<dbReference type="PANTHER" id="PTHR39189:SF1">
    <property type="entry name" value="UPF0173 METAL-DEPENDENT HYDROLASE YTKL"/>
    <property type="match status" value="1"/>
</dbReference>
<dbReference type="EMBL" id="PFBG01000020">
    <property type="protein sequence ID" value="PIR85904.1"/>
    <property type="molecule type" value="Genomic_DNA"/>
</dbReference>